<dbReference type="Proteomes" id="UP000469949">
    <property type="component" value="Unassembled WGS sequence"/>
</dbReference>
<accession>A0A833N4M9</accession>
<feature type="region of interest" description="Disordered" evidence="1">
    <location>
        <begin position="1"/>
        <end position="25"/>
    </location>
</feature>
<sequence length="95" mass="9912">MAHILISPNVSHGSPWSARADTLSPPRDRRGGLAAWLAALDGLLASVRSAWWDGSSLALSRSGLEALVGLEPGDATPPRLAPVEAHVRMPATVQA</sequence>
<gene>
    <name evidence="2" type="ORF">F8B43_0542</name>
</gene>
<comment type="caution">
    <text evidence="2">The sequence shown here is derived from an EMBL/GenBank/DDBJ whole genome shotgun (WGS) entry which is preliminary data.</text>
</comment>
<proteinExistence type="predicted"/>
<protein>
    <submittedName>
        <fullName evidence="2">Uncharacterized protein</fullName>
    </submittedName>
</protein>
<evidence type="ECO:0000313" key="3">
    <source>
        <dbReference type="Proteomes" id="UP000469949"/>
    </source>
</evidence>
<reference evidence="2 3" key="1">
    <citation type="submission" date="2019-10" db="EMBL/GenBank/DDBJ databases">
        <title>Draft Genome Sequence of the Caffeine Degrading Methylotroph Methylorubrum populi PINKEL.</title>
        <authorList>
            <person name="Dawson S.C."/>
            <person name="Zhang X."/>
            <person name="Wright M.E."/>
            <person name="Sharma G."/>
            <person name="Langner J.T."/>
            <person name="Ditty J.L."/>
            <person name="Subuyuj G.A."/>
        </authorList>
    </citation>
    <scope>NUCLEOTIDE SEQUENCE [LARGE SCALE GENOMIC DNA]</scope>
    <source>
        <strain evidence="2 3">Pinkel</strain>
    </source>
</reference>
<name>A0A833N4M9_9HYPH</name>
<organism evidence="2 3">
    <name type="scientific">Methylorubrum populi</name>
    <dbReference type="NCBI Taxonomy" id="223967"/>
    <lineage>
        <taxon>Bacteria</taxon>
        <taxon>Pseudomonadati</taxon>
        <taxon>Pseudomonadota</taxon>
        <taxon>Alphaproteobacteria</taxon>
        <taxon>Hyphomicrobiales</taxon>
        <taxon>Methylobacteriaceae</taxon>
        <taxon>Methylorubrum</taxon>
    </lineage>
</organism>
<dbReference type="AlphaFoldDB" id="A0A833N4M9"/>
<evidence type="ECO:0000256" key="1">
    <source>
        <dbReference type="SAM" id="MobiDB-lite"/>
    </source>
</evidence>
<dbReference type="RefSeq" id="WP_152275889.1">
    <property type="nucleotide sequence ID" value="NZ_WEKV01000004.1"/>
</dbReference>
<evidence type="ECO:0000313" key="2">
    <source>
        <dbReference type="EMBL" id="KAB7787106.1"/>
    </source>
</evidence>
<dbReference type="EMBL" id="WEKV01000004">
    <property type="protein sequence ID" value="KAB7787106.1"/>
    <property type="molecule type" value="Genomic_DNA"/>
</dbReference>